<proteinExistence type="predicted"/>
<evidence type="ECO:0000313" key="2">
    <source>
        <dbReference type="EMBL" id="PRY57265.1"/>
    </source>
</evidence>
<feature type="transmembrane region" description="Helical" evidence="1">
    <location>
        <begin position="110"/>
        <end position="132"/>
    </location>
</feature>
<organism evidence="2 3">
    <name type="scientific">Glycomyces artemisiae</name>
    <dbReference type="NCBI Taxonomy" id="1076443"/>
    <lineage>
        <taxon>Bacteria</taxon>
        <taxon>Bacillati</taxon>
        <taxon>Actinomycetota</taxon>
        <taxon>Actinomycetes</taxon>
        <taxon>Glycomycetales</taxon>
        <taxon>Glycomycetaceae</taxon>
        <taxon>Glycomyces</taxon>
    </lineage>
</organism>
<keyword evidence="1" id="KW-0472">Membrane</keyword>
<accession>A0A2T0UH52</accession>
<reference evidence="2 3" key="1">
    <citation type="submission" date="2018-03" db="EMBL/GenBank/DDBJ databases">
        <title>Genomic Encyclopedia of Type Strains, Phase III (KMG-III): the genomes of soil and plant-associated and newly described type strains.</title>
        <authorList>
            <person name="Whitman W."/>
        </authorList>
    </citation>
    <scope>NUCLEOTIDE SEQUENCE [LARGE SCALE GENOMIC DNA]</scope>
    <source>
        <strain evidence="2 3">CGMCC 4.7067</strain>
    </source>
</reference>
<evidence type="ECO:0000313" key="3">
    <source>
        <dbReference type="Proteomes" id="UP000238176"/>
    </source>
</evidence>
<dbReference type="OrthoDB" id="5197046at2"/>
<sequence length="290" mass="31396">MSTIDPVAARRATRLRRAGDRRFLAAATACAAVVAVCAFLLGLGIAEIANMLRHSMIDSVFDDRNPMPTFWGIGTIGYLWALGPIGTIAGSAAAAWLLDAYRGGEPQPPMLAPIATCAVAVAVVLNARTWLAPLEVGVRLDPVFHEDEGWGVFGWIAYYADLWFPALVAVVAVLVVVFAIGHRRRLRRQLADRDRLLATGRRVKGTVTEVAVRTAANDQGHLSVVGAKVTVKFSDDQGSERWVTRSSRDRNTISGTAEVLFDPRRPGDDSLIFVALLRDPLPADWLGTSI</sequence>
<dbReference type="RefSeq" id="WP_106365267.1">
    <property type="nucleotide sequence ID" value="NZ_PVTJ01000007.1"/>
</dbReference>
<keyword evidence="1" id="KW-0812">Transmembrane</keyword>
<evidence type="ECO:0000256" key="1">
    <source>
        <dbReference type="SAM" id="Phobius"/>
    </source>
</evidence>
<dbReference type="AlphaFoldDB" id="A0A2T0UH52"/>
<keyword evidence="1" id="KW-1133">Transmembrane helix</keyword>
<keyword evidence="3" id="KW-1185">Reference proteome</keyword>
<feature type="transmembrane region" description="Helical" evidence="1">
    <location>
        <begin position="70"/>
        <end position="98"/>
    </location>
</feature>
<comment type="caution">
    <text evidence="2">The sequence shown here is derived from an EMBL/GenBank/DDBJ whole genome shotgun (WGS) entry which is preliminary data.</text>
</comment>
<dbReference type="EMBL" id="PVTJ01000007">
    <property type="protein sequence ID" value="PRY57265.1"/>
    <property type="molecule type" value="Genomic_DNA"/>
</dbReference>
<feature type="transmembrane region" description="Helical" evidence="1">
    <location>
        <begin position="152"/>
        <end position="180"/>
    </location>
</feature>
<name>A0A2T0UH52_9ACTN</name>
<gene>
    <name evidence="2" type="ORF">B0I28_107113</name>
</gene>
<dbReference type="Proteomes" id="UP000238176">
    <property type="component" value="Unassembled WGS sequence"/>
</dbReference>
<protein>
    <submittedName>
        <fullName evidence="2">Uncharacterized protein</fullName>
    </submittedName>
</protein>